<proteinExistence type="predicted"/>
<evidence type="ECO:0008006" key="3">
    <source>
        <dbReference type="Google" id="ProtNLM"/>
    </source>
</evidence>
<organism evidence="1 2">
    <name type="scientific">Spirosoma endophyticum</name>
    <dbReference type="NCBI Taxonomy" id="662367"/>
    <lineage>
        <taxon>Bacteria</taxon>
        <taxon>Pseudomonadati</taxon>
        <taxon>Bacteroidota</taxon>
        <taxon>Cytophagia</taxon>
        <taxon>Cytophagales</taxon>
        <taxon>Cytophagaceae</taxon>
        <taxon>Spirosoma</taxon>
    </lineage>
</organism>
<gene>
    <name evidence="1" type="ORF">SAMN05216167_102728</name>
</gene>
<dbReference type="InterPro" id="IPR011047">
    <property type="entry name" value="Quinoprotein_ADH-like_sf"/>
</dbReference>
<dbReference type="OrthoDB" id="926234at2"/>
<dbReference type="Gene3D" id="2.80.10.50">
    <property type="match status" value="1"/>
</dbReference>
<protein>
    <recommendedName>
        <fullName evidence="3">PQQ-like domain-containing protein</fullName>
    </recommendedName>
</protein>
<accession>A0A1I1MVC0</accession>
<evidence type="ECO:0000313" key="1">
    <source>
        <dbReference type="EMBL" id="SFC89351.1"/>
    </source>
</evidence>
<dbReference type="STRING" id="662367.SAMN05216167_102728"/>
<sequence length="317" mass="35315">MRNNFVIHLCFVFLLMLCRDGASQPSTDKYASRQLLLRDEGLSKLNYIDLAHPERNFYVSIPVGRDLQLIGQGRVMIGTGKGYEERDIKTGAKVAELTTFDGTIAARRLRNGHTMLVGLNWQEKKGIVLLEVDQNQAVQRVINYPDFSYVRLIRETVDGNFLITSNDRVFEGKPDGSIIWQAQLAKQAKAQHAWQAQRLGNGYTLVSGGYSANFQRFDQKGVLVDSISGPPTVHPDFFAGFQVLTNGNWVVANWQGHGPGHGASGTQILEYNPAGKLVWSWKQDPNQQSSIQGVLVLDGLDINRLHVEDAQGRLVPN</sequence>
<dbReference type="SUPFAM" id="SSF50998">
    <property type="entry name" value="Quinoprotein alcohol dehydrogenase-like"/>
    <property type="match status" value="1"/>
</dbReference>
<dbReference type="Proteomes" id="UP000198598">
    <property type="component" value="Unassembled WGS sequence"/>
</dbReference>
<dbReference type="AlphaFoldDB" id="A0A1I1MVC0"/>
<dbReference type="RefSeq" id="WP_093824909.1">
    <property type="nucleotide sequence ID" value="NZ_FOLQ01000002.1"/>
</dbReference>
<evidence type="ECO:0000313" key="2">
    <source>
        <dbReference type="Proteomes" id="UP000198598"/>
    </source>
</evidence>
<name>A0A1I1MVC0_9BACT</name>
<dbReference type="EMBL" id="FOLQ01000002">
    <property type="protein sequence ID" value="SFC89351.1"/>
    <property type="molecule type" value="Genomic_DNA"/>
</dbReference>
<reference evidence="1 2" key="1">
    <citation type="submission" date="2016-10" db="EMBL/GenBank/DDBJ databases">
        <authorList>
            <person name="de Groot N.N."/>
        </authorList>
    </citation>
    <scope>NUCLEOTIDE SEQUENCE [LARGE SCALE GENOMIC DNA]</scope>
    <source>
        <strain evidence="1 2">DSM 26130</strain>
    </source>
</reference>
<keyword evidence="2" id="KW-1185">Reference proteome</keyword>